<dbReference type="InterPro" id="IPR036047">
    <property type="entry name" value="F-box-like_dom_sf"/>
</dbReference>
<accession>A0ABQ8G0Z1</accession>
<keyword evidence="2" id="KW-1185">Reference proteome</keyword>
<dbReference type="CDD" id="cd09917">
    <property type="entry name" value="F-box_SF"/>
    <property type="match status" value="1"/>
</dbReference>
<reference evidence="1 2" key="1">
    <citation type="journal article" date="2021" name="Nat. Commun.">
        <title>Genetic determinants of endophytism in the Arabidopsis root mycobiome.</title>
        <authorList>
            <person name="Mesny F."/>
            <person name="Miyauchi S."/>
            <person name="Thiergart T."/>
            <person name="Pickel B."/>
            <person name="Atanasova L."/>
            <person name="Karlsson M."/>
            <person name="Huettel B."/>
            <person name="Barry K.W."/>
            <person name="Haridas S."/>
            <person name="Chen C."/>
            <person name="Bauer D."/>
            <person name="Andreopoulos W."/>
            <person name="Pangilinan J."/>
            <person name="LaButti K."/>
            <person name="Riley R."/>
            <person name="Lipzen A."/>
            <person name="Clum A."/>
            <person name="Drula E."/>
            <person name="Henrissat B."/>
            <person name="Kohler A."/>
            <person name="Grigoriev I.V."/>
            <person name="Martin F.M."/>
            <person name="Hacquard S."/>
        </authorList>
    </citation>
    <scope>NUCLEOTIDE SEQUENCE [LARGE SCALE GENOMIC DNA]</scope>
    <source>
        <strain evidence="1 2">MPI-SDFR-AT-0080</strain>
    </source>
</reference>
<comment type="caution">
    <text evidence="1">The sequence shown here is derived from an EMBL/GenBank/DDBJ whole genome shotgun (WGS) entry which is preliminary data.</text>
</comment>
<proteinExistence type="predicted"/>
<gene>
    <name evidence="1" type="ORF">B0J12DRAFT_216078</name>
</gene>
<dbReference type="EMBL" id="JAGTJR010000028">
    <property type="protein sequence ID" value="KAH7041938.1"/>
    <property type="molecule type" value="Genomic_DNA"/>
</dbReference>
<protein>
    <recommendedName>
        <fullName evidence="3">F-box domain-containing protein</fullName>
    </recommendedName>
</protein>
<dbReference type="SUPFAM" id="SSF52047">
    <property type="entry name" value="RNI-like"/>
    <property type="match status" value="1"/>
</dbReference>
<name>A0ABQ8G0Z1_9PEZI</name>
<dbReference type="Proteomes" id="UP000774617">
    <property type="component" value="Unassembled WGS sequence"/>
</dbReference>
<evidence type="ECO:0000313" key="1">
    <source>
        <dbReference type="EMBL" id="KAH7041938.1"/>
    </source>
</evidence>
<sequence length="460" mass="52642">MLSRFSEQPPLLLHRTTIPSSAIQHSPRPTGLSPMASRDQSVLPPELWDCIMQYCSPDSLQALALVSRSCCEDARKHLYRRLYFAQGWKFAAKADGTRIHDLARFRRSLSTWPGWRSTVQHVRLCWTNNGSPHSWAEPERFETDAEAQLNDLVAETANLLAESAALQTLHLSIPLLYSTVPFALTRLDSLTIPITNCLHENPDFAALLHLFQIPSLKHVCLDQMLRLNVPIPEACRQPSTSDVTHLAFSQCGPIHHEIAHLLSWPRNLQKLEFGIDMADGLNRFAYDSGRVDMTSIREALWPLEECLEDLSIELFDDGGCYRGEPLNEKAFQAFVQLRHLNVPVDMFLEFPGNSEAEPTLPINMRLPRSLKELVIQLESDFWWGDRDEMKPSEETECLFFFLSGLAQHKDQYLPNLKELRICRGFYRYGKESNSWLPLEFEHTRRFVHLLGSSGISVIFC</sequence>
<evidence type="ECO:0008006" key="3">
    <source>
        <dbReference type="Google" id="ProtNLM"/>
    </source>
</evidence>
<organism evidence="1 2">
    <name type="scientific">Macrophomina phaseolina</name>
    <dbReference type="NCBI Taxonomy" id="35725"/>
    <lineage>
        <taxon>Eukaryota</taxon>
        <taxon>Fungi</taxon>
        <taxon>Dikarya</taxon>
        <taxon>Ascomycota</taxon>
        <taxon>Pezizomycotina</taxon>
        <taxon>Dothideomycetes</taxon>
        <taxon>Dothideomycetes incertae sedis</taxon>
        <taxon>Botryosphaeriales</taxon>
        <taxon>Botryosphaeriaceae</taxon>
        <taxon>Macrophomina</taxon>
    </lineage>
</organism>
<dbReference type="SUPFAM" id="SSF81383">
    <property type="entry name" value="F-box domain"/>
    <property type="match status" value="1"/>
</dbReference>
<evidence type="ECO:0000313" key="2">
    <source>
        <dbReference type="Proteomes" id="UP000774617"/>
    </source>
</evidence>